<keyword evidence="7 11" id="KW-0653">Protein transport</keyword>
<evidence type="ECO:0000256" key="11">
    <source>
        <dbReference type="RuleBase" id="RU367026"/>
    </source>
</evidence>
<evidence type="ECO:0000256" key="9">
    <source>
        <dbReference type="ARBA" id="ARBA00023054"/>
    </source>
</evidence>
<dbReference type="PANTHER" id="PTHR12701">
    <property type="entry name" value="BCR-ASSOCIATED PROTEIN, BAP"/>
    <property type="match status" value="1"/>
</dbReference>
<accession>A0A0C9S307</accession>
<feature type="transmembrane region" description="Helical" evidence="11">
    <location>
        <begin position="6"/>
        <end position="23"/>
    </location>
</feature>
<proteinExistence type="inferred from homology"/>
<keyword evidence="10 11" id="KW-0472">Membrane</keyword>
<dbReference type="Gene3D" id="1.20.5.110">
    <property type="match status" value="1"/>
</dbReference>
<sequence length="228" mass="25894">MIQLLFTVVIVEGAVALFLMVNIPPLRKLTIKSLDRVKSGKGPATVKTLAGTVSVIMASSITSILKIQNRAIKMATMTPTDQILMRTHLLEASLMGFSLFLAFVIDRLHHYIRELSGLRINMDSLRKQVKSSQQEYFRLKEEKEGSNEMKVLKDEIVDLRQKLQQLTLDSEAKDREAKAAEANAIALRKQSEGFLLEYDRLLEDNQNLRSQLSTFDRRLSRSDSKKNT</sequence>
<keyword evidence="9 12" id="KW-0175">Coiled coil</keyword>
<protein>
    <recommendedName>
        <fullName evidence="11">Endoplasmic reticulum transmembrane protein</fullName>
    </recommendedName>
</protein>
<keyword evidence="6 11" id="KW-0256">Endoplasmic reticulum</keyword>
<organism evidence="13">
    <name type="scientific">Wollemia nobilis</name>
    <dbReference type="NCBI Taxonomy" id="56998"/>
    <lineage>
        <taxon>Eukaryota</taxon>
        <taxon>Viridiplantae</taxon>
        <taxon>Streptophyta</taxon>
        <taxon>Embryophyta</taxon>
        <taxon>Tracheophyta</taxon>
        <taxon>Spermatophyta</taxon>
        <taxon>Pinopsida</taxon>
        <taxon>Pinidae</taxon>
        <taxon>Conifers II</taxon>
        <taxon>Araucariales</taxon>
        <taxon>Araucariaceae</taxon>
        <taxon>Wollemia</taxon>
    </lineage>
</organism>
<dbReference type="GO" id="GO:0070973">
    <property type="term" value="P:protein localization to endoplasmic reticulum exit site"/>
    <property type="evidence" value="ECO:0007669"/>
    <property type="project" value="UniProtKB-UniRule"/>
</dbReference>
<dbReference type="GO" id="GO:0005789">
    <property type="term" value="C:endoplasmic reticulum membrane"/>
    <property type="evidence" value="ECO:0007669"/>
    <property type="project" value="UniProtKB-SubCell"/>
</dbReference>
<evidence type="ECO:0000256" key="2">
    <source>
        <dbReference type="ARBA" id="ARBA00007956"/>
    </source>
</evidence>
<evidence type="ECO:0000256" key="4">
    <source>
        <dbReference type="ARBA" id="ARBA00022692"/>
    </source>
</evidence>
<evidence type="ECO:0000256" key="7">
    <source>
        <dbReference type="ARBA" id="ARBA00022927"/>
    </source>
</evidence>
<keyword evidence="4 11" id="KW-0812">Transmembrane</keyword>
<evidence type="ECO:0000313" key="13">
    <source>
        <dbReference type="EMBL" id="JAG86322.1"/>
    </source>
</evidence>
<evidence type="ECO:0000256" key="1">
    <source>
        <dbReference type="ARBA" id="ARBA00004477"/>
    </source>
</evidence>
<name>A0A0C9S307_9CONI</name>
<comment type="similarity">
    <text evidence="2 11">Belongs to the BCAP29/BCAP31 family.</text>
</comment>
<dbReference type="GO" id="GO:0006888">
    <property type="term" value="P:endoplasmic reticulum to Golgi vesicle-mediated transport"/>
    <property type="evidence" value="ECO:0007669"/>
    <property type="project" value="UniProtKB-UniRule"/>
</dbReference>
<evidence type="ECO:0000256" key="5">
    <source>
        <dbReference type="ARBA" id="ARBA00022703"/>
    </source>
</evidence>
<dbReference type="AlphaFoldDB" id="A0A0C9S307"/>
<dbReference type="PANTHER" id="PTHR12701:SF18">
    <property type="entry name" value="ENDOPLASMIC RETICULUM TRANSMEMBRANE PROTEIN"/>
    <property type="match status" value="1"/>
</dbReference>
<evidence type="ECO:0000256" key="8">
    <source>
        <dbReference type="ARBA" id="ARBA00022989"/>
    </source>
</evidence>
<comment type="function">
    <text evidence="11">May play a role in anterograde transport of membrane proteins from the endoplasmic reticulum to the Golgi.</text>
</comment>
<keyword evidence="3 11" id="KW-0813">Transport</keyword>
<dbReference type="GO" id="GO:0006886">
    <property type="term" value="P:intracellular protein transport"/>
    <property type="evidence" value="ECO:0007669"/>
    <property type="project" value="UniProtKB-UniRule"/>
</dbReference>
<comment type="subcellular location">
    <subcellularLocation>
        <location evidence="1 11">Endoplasmic reticulum membrane</location>
        <topology evidence="1 11">Multi-pass membrane protein</topology>
    </subcellularLocation>
</comment>
<keyword evidence="8 11" id="KW-1133">Transmembrane helix</keyword>
<dbReference type="FunFam" id="1.20.5.110:FF:000011">
    <property type="entry name" value="B-cell receptor-associated protein 29"/>
    <property type="match status" value="1"/>
</dbReference>
<feature type="coiled-coil region" evidence="12">
    <location>
        <begin position="108"/>
        <end position="218"/>
    </location>
</feature>
<dbReference type="EMBL" id="GCHU01015925">
    <property type="protein sequence ID" value="JAG86322.1"/>
    <property type="molecule type" value="Transcribed_RNA"/>
</dbReference>
<evidence type="ECO:0000256" key="12">
    <source>
        <dbReference type="SAM" id="Coils"/>
    </source>
</evidence>
<dbReference type="InterPro" id="IPR008417">
    <property type="entry name" value="BAP29/BAP31"/>
</dbReference>
<feature type="transmembrane region" description="Helical" evidence="11">
    <location>
        <begin position="44"/>
        <end position="65"/>
    </location>
</feature>
<keyword evidence="5" id="KW-0053">Apoptosis</keyword>
<evidence type="ECO:0000256" key="3">
    <source>
        <dbReference type="ARBA" id="ARBA00022448"/>
    </source>
</evidence>
<feature type="transmembrane region" description="Helical" evidence="11">
    <location>
        <begin position="85"/>
        <end position="105"/>
    </location>
</feature>
<reference evidence="13" key="1">
    <citation type="submission" date="2015-02" db="EMBL/GenBank/DDBJ databases">
        <title>A transcriptome of Wollemia nobilis - a relic of Gondwana.</title>
        <authorList>
            <person name="Chia J.Y."/>
            <person name="Leong Y.S."/>
            <person name="Abdul Karim S."/>
            <person name="Wan Azmi N."/>
            <person name="Hercus R."/>
            <person name="Croft L."/>
        </authorList>
    </citation>
    <scope>NUCLEOTIDE SEQUENCE</scope>
    <source>
        <strain evidence="13">MaeBrown</strain>
        <tissue evidence="13">Leaf</tissue>
    </source>
</reference>
<evidence type="ECO:0000256" key="10">
    <source>
        <dbReference type="ARBA" id="ARBA00023136"/>
    </source>
</evidence>
<evidence type="ECO:0000256" key="6">
    <source>
        <dbReference type="ARBA" id="ARBA00022824"/>
    </source>
</evidence>
<keyword evidence="11" id="KW-0931">ER-Golgi transport</keyword>